<evidence type="ECO:0000256" key="1">
    <source>
        <dbReference type="SAM" id="SignalP"/>
    </source>
</evidence>
<feature type="chain" id="PRO_5047167114" evidence="1">
    <location>
        <begin position="17"/>
        <end position="267"/>
    </location>
</feature>
<comment type="caution">
    <text evidence="2">The sequence shown here is derived from an EMBL/GenBank/DDBJ whole genome shotgun (WGS) entry which is preliminary data.</text>
</comment>
<sequence>MFFLFALLSASSFRSPNELGADPTAAAVSTVDVKTSNADTPLTIAFRATSKTQYTATFRLGSASTPGVTIPVVFTAADHKSTVSVTFADGSTSATKVIDIVDVADDGKLAKKTAYTITADGYSCSLNTFTPRDNTIITGFSSLSHFGKKPDGAKDSVTLTLVNDLLPAELPAGAKNTLKLVAEAPNKKTTEHVLDKSDKVEWEPHAGMLHVEYLFNDCKIKANSNVQATLVITPDLSWANQTIKYEAGAKSVASVVAALFSVLALVF</sequence>
<name>A0ABQ9XF36_9EUKA</name>
<gene>
    <name evidence="2" type="ORF">BLNAU_15225</name>
</gene>
<evidence type="ECO:0000313" key="3">
    <source>
        <dbReference type="Proteomes" id="UP001281761"/>
    </source>
</evidence>
<evidence type="ECO:0000313" key="2">
    <source>
        <dbReference type="EMBL" id="KAK2949830.1"/>
    </source>
</evidence>
<proteinExistence type="predicted"/>
<keyword evidence="3" id="KW-1185">Reference proteome</keyword>
<keyword evidence="1" id="KW-0732">Signal</keyword>
<accession>A0ABQ9XF36</accession>
<reference evidence="2 3" key="1">
    <citation type="journal article" date="2022" name="bioRxiv">
        <title>Genomics of Preaxostyla Flagellates Illuminates Evolutionary Transitions and the Path Towards Mitochondrial Loss.</title>
        <authorList>
            <person name="Novak L.V.F."/>
            <person name="Treitli S.C."/>
            <person name="Pyrih J."/>
            <person name="Halakuc P."/>
            <person name="Pipaliya S.V."/>
            <person name="Vacek V."/>
            <person name="Brzon O."/>
            <person name="Soukal P."/>
            <person name="Eme L."/>
            <person name="Dacks J.B."/>
            <person name="Karnkowska A."/>
            <person name="Elias M."/>
            <person name="Hampl V."/>
        </authorList>
    </citation>
    <scope>NUCLEOTIDE SEQUENCE [LARGE SCALE GENOMIC DNA]</scope>
    <source>
        <strain evidence="2">NAU3</strain>
        <tissue evidence="2">Gut</tissue>
    </source>
</reference>
<organism evidence="2 3">
    <name type="scientific">Blattamonas nauphoetae</name>
    <dbReference type="NCBI Taxonomy" id="2049346"/>
    <lineage>
        <taxon>Eukaryota</taxon>
        <taxon>Metamonada</taxon>
        <taxon>Preaxostyla</taxon>
        <taxon>Oxymonadida</taxon>
        <taxon>Blattamonas</taxon>
    </lineage>
</organism>
<dbReference type="Proteomes" id="UP001281761">
    <property type="component" value="Unassembled WGS sequence"/>
</dbReference>
<dbReference type="EMBL" id="JARBJD010000148">
    <property type="protein sequence ID" value="KAK2949830.1"/>
    <property type="molecule type" value="Genomic_DNA"/>
</dbReference>
<protein>
    <submittedName>
        <fullName evidence="2">Uncharacterized protein</fullName>
    </submittedName>
</protein>
<feature type="signal peptide" evidence="1">
    <location>
        <begin position="1"/>
        <end position="16"/>
    </location>
</feature>